<dbReference type="Proteomes" id="UP000245166">
    <property type="component" value="Unassembled WGS sequence"/>
</dbReference>
<evidence type="ECO:0000256" key="1">
    <source>
        <dbReference type="SAM" id="MobiDB-lite"/>
    </source>
</evidence>
<dbReference type="AlphaFoldDB" id="A0A2U1ZX25"/>
<feature type="region of interest" description="Disordered" evidence="1">
    <location>
        <begin position="1"/>
        <end position="41"/>
    </location>
</feature>
<proteinExistence type="predicted"/>
<name>A0A2U1ZX25_9MICO</name>
<evidence type="ECO:0000313" key="3">
    <source>
        <dbReference type="Proteomes" id="UP000245166"/>
    </source>
</evidence>
<sequence>MSSTPFQPVTPVIVPAAAGREPEDETRDGEVPQSEVEEEVEVVSKINDPANDDVFEHLRPSKD</sequence>
<gene>
    <name evidence="2" type="ORF">C8046_13615</name>
</gene>
<dbReference type="EMBL" id="PYHR01000002">
    <property type="protein sequence ID" value="PWD51539.1"/>
    <property type="molecule type" value="Genomic_DNA"/>
</dbReference>
<reference evidence="2 3" key="1">
    <citation type="submission" date="2018-03" db="EMBL/GenBank/DDBJ databases">
        <title>Genome assembly of novel Miniimonas species PCH200.</title>
        <authorList>
            <person name="Thakur V."/>
            <person name="Kumar V."/>
            <person name="Singh D."/>
        </authorList>
    </citation>
    <scope>NUCLEOTIDE SEQUENCE [LARGE SCALE GENOMIC DNA]</scope>
    <source>
        <strain evidence="2 3">PCH200</strain>
    </source>
</reference>
<evidence type="ECO:0000313" key="2">
    <source>
        <dbReference type="EMBL" id="PWD51539.1"/>
    </source>
</evidence>
<keyword evidence="3" id="KW-1185">Reference proteome</keyword>
<dbReference type="RefSeq" id="WP_109229918.1">
    <property type="nucleotide sequence ID" value="NZ_PYHR01000002.1"/>
</dbReference>
<protein>
    <submittedName>
        <fullName evidence="2">Uncharacterized protein</fullName>
    </submittedName>
</protein>
<comment type="caution">
    <text evidence="2">The sequence shown here is derived from an EMBL/GenBank/DDBJ whole genome shotgun (WGS) entry which is preliminary data.</text>
</comment>
<organism evidence="2 3">
    <name type="scientific">Serinibacter arcticus</name>
    <dbReference type="NCBI Taxonomy" id="1655435"/>
    <lineage>
        <taxon>Bacteria</taxon>
        <taxon>Bacillati</taxon>
        <taxon>Actinomycetota</taxon>
        <taxon>Actinomycetes</taxon>
        <taxon>Micrococcales</taxon>
        <taxon>Beutenbergiaceae</taxon>
        <taxon>Serinibacter</taxon>
    </lineage>
</organism>
<accession>A0A2U1ZX25</accession>